<dbReference type="Pfam" id="PF14833">
    <property type="entry name" value="NAD_binding_11"/>
    <property type="match status" value="1"/>
</dbReference>
<name>G6XG60_9PROT</name>
<dbReference type="GO" id="GO:0051287">
    <property type="term" value="F:NAD binding"/>
    <property type="evidence" value="ECO:0007669"/>
    <property type="project" value="InterPro"/>
</dbReference>
<dbReference type="InterPro" id="IPR051265">
    <property type="entry name" value="HIBADH-related_NP60_sf"/>
</dbReference>
<dbReference type="eggNOG" id="COG2084">
    <property type="taxonomic scope" value="Bacteria"/>
</dbReference>
<dbReference type="Pfam" id="PF03446">
    <property type="entry name" value="NAD_binding_2"/>
    <property type="match status" value="1"/>
</dbReference>
<dbReference type="STRING" id="1088869.GMO_04750"/>
<dbReference type="Gene3D" id="1.10.1040.10">
    <property type="entry name" value="N-(1-d-carboxylethyl)-l-norvaline Dehydrogenase, domain 2"/>
    <property type="match status" value="1"/>
</dbReference>
<evidence type="ECO:0000259" key="5">
    <source>
        <dbReference type="Pfam" id="PF14833"/>
    </source>
</evidence>
<gene>
    <name evidence="6" type="ORF">GMO_04750</name>
</gene>
<dbReference type="GO" id="GO:0016054">
    <property type="term" value="P:organic acid catabolic process"/>
    <property type="evidence" value="ECO:0007669"/>
    <property type="project" value="UniProtKB-ARBA"/>
</dbReference>
<dbReference type="OrthoDB" id="9812907at2"/>
<dbReference type="InterPro" id="IPR002204">
    <property type="entry name" value="3-OH-isobutyrate_DH-rel_CS"/>
</dbReference>
<evidence type="ECO:0000256" key="3">
    <source>
        <dbReference type="PIRSR" id="PIRSR000103-1"/>
    </source>
</evidence>
<dbReference type="InterPro" id="IPR006115">
    <property type="entry name" value="6PGDH_NADP-bd"/>
</dbReference>
<dbReference type="PROSITE" id="PS00895">
    <property type="entry name" value="3_HYDROXYISOBUT_DH"/>
    <property type="match status" value="1"/>
</dbReference>
<comment type="caution">
    <text evidence="6">The sequence shown here is derived from an EMBL/GenBank/DDBJ whole genome shotgun (WGS) entry which is preliminary data.</text>
</comment>
<feature type="domain" description="6-phosphogluconate dehydrogenase NADP-binding" evidence="4">
    <location>
        <begin position="2"/>
        <end position="161"/>
    </location>
</feature>
<dbReference type="PANTHER" id="PTHR43580:SF2">
    <property type="entry name" value="CYTOKINE-LIKE NUCLEAR FACTOR N-PAC"/>
    <property type="match status" value="1"/>
</dbReference>
<dbReference type="GO" id="GO:0050661">
    <property type="term" value="F:NADP binding"/>
    <property type="evidence" value="ECO:0007669"/>
    <property type="project" value="InterPro"/>
</dbReference>
<evidence type="ECO:0000313" key="7">
    <source>
        <dbReference type="Proteomes" id="UP000004949"/>
    </source>
</evidence>
<proteinExistence type="predicted"/>
<evidence type="ECO:0000256" key="2">
    <source>
        <dbReference type="ARBA" id="ARBA00023027"/>
    </source>
</evidence>
<sequence>MKIAFIGLGAMGNAMAGRLLENGFDLTVYNRTRQKAAALTARGAKVVETPADAARNADIVFSMLLDDTAVEEMTFRKNGLADTLAPGAIHACCSTLSLEQARRLQDGHAERRQTYVSTTVLGRPPAAEAGKLFVIAAGEDDALERLTPALNCFGQTIFRVGQNPVQANLAKFSLNFMIFSTIEQMGEVFAINEKAGTDPKTIFEIMTGSFYNAPVHKNYGSLMVDHAYDKSSGAPVTLGYKDISLFLKAGEDYDTPLPYASIARDRLLATMSAGYRDEDFVVMLEAIRRDAGLSKKS</sequence>
<dbReference type="InterPro" id="IPR036291">
    <property type="entry name" value="NAD(P)-bd_dom_sf"/>
</dbReference>
<dbReference type="InterPro" id="IPR008927">
    <property type="entry name" value="6-PGluconate_DH-like_C_sf"/>
</dbReference>
<keyword evidence="2" id="KW-0520">NAD</keyword>
<dbReference type="InterPro" id="IPR013328">
    <property type="entry name" value="6PGD_dom2"/>
</dbReference>
<evidence type="ECO:0000313" key="6">
    <source>
        <dbReference type="EMBL" id="EHH69168.1"/>
    </source>
</evidence>
<dbReference type="EMBL" id="AGQV01000001">
    <property type="protein sequence ID" value="EHH69168.1"/>
    <property type="molecule type" value="Genomic_DNA"/>
</dbReference>
<dbReference type="AlphaFoldDB" id="G6XG60"/>
<dbReference type="InterPro" id="IPR029154">
    <property type="entry name" value="HIBADH-like_NADP-bd"/>
</dbReference>
<keyword evidence="1" id="KW-0560">Oxidoreductase</keyword>
<dbReference type="SUPFAM" id="SSF48179">
    <property type="entry name" value="6-phosphogluconate dehydrogenase C-terminal domain-like"/>
    <property type="match status" value="1"/>
</dbReference>
<evidence type="ECO:0000256" key="1">
    <source>
        <dbReference type="ARBA" id="ARBA00023002"/>
    </source>
</evidence>
<dbReference type="PANTHER" id="PTHR43580">
    <property type="entry name" value="OXIDOREDUCTASE GLYR1-RELATED"/>
    <property type="match status" value="1"/>
</dbReference>
<dbReference type="Gene3D" id="3.40.50.720">
    <property type="entry name" value="NAD(P)-binding Rossmann-like Domain"/>
    <property type="match status" value="1"/>
</dbReference>
<dbReference type="PIRSF" id="PIRSF000103">
    <property type="entry name" value="HIBADH"/>
    <property type="match status" value="1"/>
</dbReference>
<reference evidence="6 7" key="1">
    <citation type="submission" date="2011-10" db="EMBL/GenBank/DDBJ databases">
        <title>Genome sequence of Gluconobacter morbifer G707, isolated from Drosophila gut.</title>
        <authorList>
            <person name="Lee W.-J."/>
            <person name="Kim E.-K."/>
        </authorList>
    </citation>
    <scope>NUCLEOTIDE SEQUENCE [LARGE SCALE GENOMIC DNA]</scope>
    <source>
        <strain evidence="6 7">G707</strain>
    </source>
</reference>
<feature type="domain" description="3-hydroxyisobutyrate dehydrogenase-like NAD-binding" evidence="5">
    <location>
        <begin position="167"/>
        <end position="286"/>
    </location>
</feature>
<dbReference type="Proteomes" id="UP000004949">
    <property type="component" value="Unassembled WGS sequence"/>
</dbReference>
<dbReference type="PATRIC" id="fig|1088869.3.peg.483"/>
<dbReference type="InterPro" id="IPR015815">
    <property type="entry name" value="HIBADH-related"/>
</dbReference>
<accession>G6XG60</accession>
<evidence type="ECO:0000259" key="4">
    <source>
        <dbReference type="Pfam" id="PF03446"/>
    </source>
</evidence>
<keyword evidence="7" id="KW-1185">Reference proteome</keyword>
<dbReference type="GO" id="GO:0016491">
    <property type="term" value="F:oxidoreductase activity"/>
    <property type="evidence" value="ECO:0007669"/>
    <property type="project" value="UniProtKB-KW"/>
</dbReference>
<dbReference type="RefSeq" id="WP_008850625.1">
    <property type="nucleotide sequence ID" value="NZ_AGQV01000001.1"/>
</dbReference>
<organism evidence="6 7">
    <name type="scientific">Gluconobacter morbifer G707</name>
    <dbReference type="NCBI Taxonomy" id="1088869"/>
    <lineage>
        <taxon>Bacteria</taxon>
        <taxon>Pseudomonadati</taxon>
        <taxon>Pseudomonadota</taxon>
        <taxon>Alphaproteobacteria</taxon>
        <taxon>Acetobacterales</taxon>
        <taxon>Acetobacteraceae</taxon>
        <taxon>Gluconobacter</taxon>
    </lineage>
</organism>
<protein>
    <submittedName>
        <fullName evidence="6">Putative oxidoreductase</fullName>
    </submittedName>
</protein>
<dbReference type="SUPFAM" id="SSF51735">
    <property type="entry name" value="NAD(P)-binding Rossmann-fold domains"/>
    <property type="match status" value="1"/>
</dbReference>
<feature type="active site" evidence="3">
    <location>
        <position position="171"/>
    </location>
</feature>